<dbReference type="SMART" id="SM01052">
    <property type="entry name" value="CAP_GLY"/>
    <property type="match status" value="2"/>
</dbReference>
<evidence type="ECO:0000259" key="3">
    <source>
        <dbReference type="PROSITE" id="PS50245"/>
    </source>
</evidence>
<dbReference type="PANTHER" id="PTHR18916">
    <property type="entry name" value="DYNACTIN 1-RELATED MICROTUBULE-BINDING"/>
    <property type="match status" value="1"/>
</dbReference>
<accession>A0A8K0K6X8</accession>
<comment type="caution">
    <text evidence="4">The sequence shown here is derived from an EMBL/GenBank/DDBJ whole genome shotgun (WGS) entry which is preliminary data.</text>
</comment>
<dbReference type="EMBL" id="KZ308431">
    <property type="protein sequence ID" value="KAG8229472.1"/>
    <property type="molecule type" value="Genomic_DNA"/>
</dbReference>
<evidence type="ECO:0000256" key="2">
    <source>
        <dbReference type="SAM" id="MobiDB-lite"/>
    </source>
</evidence>
<dbReference type="Pfam" id="PF01302">
    <property type="entry name" value="CAP_GLY"/>
    <property type="match status" value="2"/>
</dbReference>
<dbReference type="GO" id="GO:0031122">
    <property type="term" value="P:cytoplasmic microtubule organization"/>
    <property type="evidence" value="ECO:0007669"/>
    <property type="project" value="TreeGrafter"/>
</dbReference>
<feature type="domain" description="CAP-Gly" evidence="3">
    <location>
        <begin position="147"/>
        <end position="189"/>
    </location>
</feature>
<feature type="compositionally biased region" description="Low complexity" evidence="2">
    <location>
        <begin position="379"/>
        <end position="389"/>
    </location>
</feature>
<dbReference type="InterPro" id="IPR000938">
    <property type="entry name" value="CAP-Gly_domain"/>
</dbReference>
<evidence type="ECO:0000313" key="4">
    <source>
        <dbReference type="EMBL" id="KAG8229472.1"/>
    </source>
</evidence>
<dbReference type="PROSITE" id="PS50245">
    <property type="entry name" value="CAP_GLY_2"/>
    <property type="match status" value="2"/>
</dbReference>
<dbReference type="GO" id="GO:0005634">
    <property type="term" value="C:nucleus"/>
    <property type="evidence" value="ECO:0007669"/>
    <property type="project" value="TreeGrafter"/>
</dbReference>
<dbReference type="PROSITE" id="PS00845">
    <property type="entry name" value="CAP_GLY_1"/>
    <property type="match status" value="1"/>
</dbReference>
<evidence type="ECO:0000313" key="5">
    <source>
        <dbReference type="Proteomes" id="UP000792457"/>
    </source>
</evidence>
<proteinExistence type="predicted"/>
<dbReference type="OrthoDB" id="5412539at2759"/>
<feature type="region of interest" description="Disordered" evidence="2">
    <location>
        <begin position="198"/>
        <end position="245"/>
    </location>
</feature>
<dbReference type="AlphaFoldDB" id="A0A8K0K6X8"/>
<gene>
    <name evidence="4" type="ORF">J437_LFUL010352</name>
</gene>
<dbReference type="InterPro" id="IPR036859">
    <property type="entry name" value="CAP-Gly_dom_sf"/>
</dbReference>
<reference evidence="4" key="2">
    <citation type="submission" date="2017-10" db="EMBL/GenBank/DDBJ databases">
        <title>Ladona fulva Genome sequencing and assembly.</title>
        <authorList>
            <person name="Murali S."/>
            <person name="Richards S."/>
            <person name="Bandaranaike D."/>
            <person name="Bellair M."/>
            <person name="Blankenburg K."/>
            <person name="Chao H."/>
            <person name="Dinh H."/>
            <person name="Doddapaneni H."/>
            <person name="Dugan-Rocha S."/>
            <person name="Elkadiri S."/>
            <person name="Gnanaolivu R."/>
            <person name="Hernandez B."/>
            <person name="Skinner E."/>
            <person name="Javaid M."/>
            <person name="Lee S."/>
            <person name="Li M."/>
            <person name="Ming W."/>
            <person name="Munidasa M."/>
            <person name="Muniz J."/>
            <person name="Nguyen L."/>
            <person name="Hughes D."/>
            <person name="Osuji N."/>
            <person name="Pu L.-L."/>
            <person name="Puazo M."/>
            <person name="Qu C."/>
            <person name="Quiroz J."/>
            <person name="Raj R."/>
            <person name="Weissenberger G."/>
            <person name="Xin Y."/>
            <person name="Zou X."/>
            <person name="Han Y."/>
            <person name="Worley K."/>
            <person name="Muzny D."/>
            <person name="Gibbs R."/>
        </authorList>
    </citation>
    <scope>NUCLEOTIDE SEQUENCE</scope>
    <source>
        <strain evidence="4">Sampled in the wild</strain>
    </source>
</reference>
<dbReference type="Gene3D" id="2.30.30.190">
    <property type="entry name" value="CAP Gly-rich-like domain"/>
    <property type="match status" value="2"/>
</dbReference>
<dbReference type="PANTHER" id="PTHR18916:SF82">
    <property type="entry name" value="CAP-GLY DOMAIN-CONTAINING PROTEIN"/>
    <property type="match status" value="1"/>
</dbReference>
<keyword evidence="5" id="KW-1185">Reference proteome</keyword>
<keyword evidence="1" id="KW-0175">Coiled coil</keyword>
<name>A0A8K0K6X8_LADFU</name>
<dbReference type="GO" id="GO:0035371">
    <property type="term" value="C:microtubule plus-end"/>
    <property type="evidence" value="ECO:0007669"/>
    <property type="project" value="TreeGrafter"/>
</dbReference>
<organism evidence="4 5">
    <name type="scientific">Ladona fulva</name>
    <name type="common">Scarce chaser dragonfly</name>
    <name type="synonym">Libellula fulva</name>
    <dbReference type="NCBI Taxonomy" id="123851"/>
    <lineage>
        <taxon>Eukaryota</taxon>
        <taxon>Metazoa</taxon>
        <taxon>Ecdysozoa</taxon>
        <taxon>Arthropoda</taxon>
        <taxon>Hexapoda</taxon>
        <taxon>Insecta</taxon>
        <taxon>Pterygota</taxon>
        <taxon>Palaeoptera</taxon>
        <taxon>Odonata</taxon>
        <taxon>Epiprocta</taxon>
        <taxon>Anisoptera</taxon>
        <taxon>Libelluloidea</taxon>
        <taxon>Libellulidae</taxon>
        <taxon>Ladona</taxon>
    </lineage>
</organism>
<dbReference type="Proteomes" id="UP000792457">
    <property type="component" value="Unassembled WGS sequence"/>
</dbReference>
<evidence type="ECO:0000256" key="1">
    <source>
        <dbReference type="SAM" id="Coils"/>
    </source>
</evidence>
<sequence>MFLLPLSPPPTSSSLPLVLDVLSSTLTPSNGTRGGGVSVQRPLEQARIKKINEEVSRMKLAASGRCKACYSIAEFENRCGNKEHSKKKLNGLLSAEALWENARRLSEAGVRRCSDASVVLTEDTDSFIIGDKVWVGGTKPGQIAYIGETQFAPGEWAGVVLDEPIGKNDGSVAGIRYFQCEPKRGVFSRLTRLTRSPLISGDGNDVGEPTSPPSRRPSSAMSHSSSIRENSFTSPSSPTPPDLKVGERVIVMSSQGSKAGVLRYIGATEFAAGIWAGVELDDPLGKNDGSVGNKRYFECMPKFGLFAPVAKVSRSPSATPGVRRGICSVHHAATTNSTSSLKRRGSKESVASTAGSTSSALKSPAPRVRLGVNSLGQKPTNRATPPTATTQATLQSTLRDKEQYIEQLLKERELERAEVTRAASQVDDAEQKLSNLKLEYEQYREQMEAQMQDNQLMLERIMDEKNEFAALLDEERRRMEDLQFRYEEAAIAKTDMERRRQDQKGQDEVHLERIKELEKALEDERRRAEELELESNRAFEEEEALAKVREEAEQELRSKMEELKTELIAKVTLVEEKDQALDVKEQELSKLSGEFEGN</sequence>
<feature type="compositionally biased region" description="Low complexity" evidence="2">
    <location>
        <begin position="349"/>
        <end position="363"/>
    </location>
</feature>
<feature type="domain" description="CAP-Gly" evidence="3">
    <location>
        <begin position="266"/>
        <end position="308"/>
    </location>
</feature>
<feature type="region of interest" description="Disordered" evidence="2">
    <location>
        <begin position="333"/>
        <end position="389"/>
    </location>
</feature>
<feature type="coiled-coil region" evidence="1">
    <location>
        <begin position="398"/>
        <end position="594"/>
    </location>
</feature>
<reference evidence="4" key="1">
    <citation type="submission" date="2013-04" db="EMBL/GenBank/DDBJ databases">
        <authorList>
            <person name="Qu J."/>
            <person name="Murali S.C."/>
            <person name="Bandaranaike D."/>
            <person name="Bellair M."/>
            <person name="Blankenburg K."/>
            <person name="Chao H."/>
            <person name="Dinh H."/>
            <person name="Doddapaneni H."/>
            <person name="Downs B."/>
            <person name="Dugan-Rocha S."/>
            <person name="Elkadiri S."/>
            <person name="Gnanaolivu R.D."/>
            <person name="Hernandez B."/>
            <person name="Javaid M."/>
            <person name="Jayaseelan J.C."/>
            <person name="Lee S."/>
            <person name="Li M."/>
            <person name="Ming W."/>
            <person name="Munidasa M."/>
            <person name="Muniz J."/>
            <person name="Nguyen L."/>
            <person name="Ongeri F."/>
            <person name="Osuji N."/>
            <person name="Pu L.-L."/>
            <person name="Puazo M."/>
            <person name="Qu C."/>
            <person name="Quiroz J."/>
            <person name="Raj R."/>
            <person name="Weissenberger G."/>
            <person name="Xin Y."/>
            <person name="Zou X."/>
            <person name="Han Y."/>
            <person name="Richards S."/>
            <person name="Worley K."/>
            <person name="Muzny D."/>
            <person name="Gibbs R."/>
        </authorList>
    </citation>
    <scope>NUCLEOTIDE SEQUENCE</scope>
    <source>
        <strain evidence="4">Sampled in the wild</strain>
    </source>
</reference>
<dbReference type="SUPFAM" id="SSF74924">
    <property type="entry name" value="Cap-Gly domain"/>
    <property type="match status" value="2"/>
</dbReference>
<dbReference type="GO" id="GO:0051010">
    <property type="term" value="F:microtubule plus-end binding"/>
    <property type="evidence" value="ECO:0007669"/>
    <property type="project" value="TreeGrafter"/>
</dbReference>
<dbReference type="GO" id="GO:0005938">
    <property type="term" value="C:cell cortex"/>
    <property type="evidence" value="ECO:0007669"/>
    <property type="project" value="TreeGrafter"/>
</dbReference>
<feature type="compositionally biased region" description="Low complexity" evidence="2">
    <location>
        <begin position="216"/>
        <end position="236"/>
    </location>
</feature>
<protein>
    <recommendedName>
        <fullName evidence="3">CAP-Gly domain-containing protein</fullName>
    </recommendedName>
</protein>